<dbReference type="KEGG" id="pect:BN1012_Phect1871"/>
<protein>
    <submittedName>
        <fullName evidence="2">Uncharacterized protein</fullName>
    </submittedName>
</protein>
<name>X5MFR3_9HYPH</name>
<dbReference type="HOGENOM" id="CLU_3115810_0_0_5"/>
<feature type="transmembrane region" description="Helical" evidence="1">
    <location>
        <begin position="6"/>
        <end position="28"/>
    </location>
</feature>
<accession>X5MFR3</accession>
<organism evidence="2 3">
    <name type="scientific">Candidatus Phaeomarinibacter ectocarpi</name>
    <dbReference type="NCBI Taxonomy" id="1458461"/>
    <lineage>
        <taxon>Bacteria</taxon>
        <taxon>Pseudomonadati</taxon>
        <taxon>Pseudomonadota</taxon>
        <taxon>Alphaproteobacteria</taxon>
        <taxon>Hyphomicrobiales</taxon>
        <taxon>Parvibaculaceae</taxon>
        <taxon>Candidatus Phaeomarinibacter</taxon>
    </lineage>
</organism>
<keyword evidence="3" id="KW-1185">Reference proteome</keyword>
<proteinExistence type="predicted"/>
<keyword evidence="1" id="KW-0472">Membrane</keyword>
<dbReference type="AlphaFoldDB" id="X5MFR3"/>
<keyword evidence="1" id="KW-1133">Transmembrane helix</keyword>
<sequence>MNWAAVPFSLFSATFAYVSLASLVLLFLRDKGVDVVEALGTKRRGLDPYN</sequence>
<evidence type="ECO:0000313" key="3">
    <source>
        <dbReference type="Proteomes" id="UP000032160"/>
    </source>
</evidence>
<reference evidence="2 3" key="1">
    <citation type="journal article" date="2014" name="Front. Genet.">
        <title>Genome and metabolic network of "Candidatus Phaeomarinobacter ectocarpi" Ec32, a new candidate genus of Alphaproteobacteria frequently associated with brown algae.</title>
        <authorList>
            <person name="Dittami S.M."/>
            <person name="Barbeyron T."/>
            <person name="Boyen C."/>
            <person name="Cambefort J."/>
            <person name="Collet G."/>
            <person name="Delage L."/>
            <person name="Gobet A."/>
            <person name="Groisillier A."/>
            <person name="Leblanc C."/>
            <person name="Michel G."/>
            <person name="Scornet D."/>
            <person name="Siegel A."/>
            <person name="Tapia J.E."/>
            <person name="Tonon T."/>
        </authorList>
    </citation>
    <scope>NUCLEOTIDE SEQUENCE [LARGE SCALE GENOMIC DNA]</scope>
    <source>
        <strain evidence="2 3">Ec32</strain>
    </source>
</reference>
<evidence type="ECO:0000313" key="2">
    <source>
        <dbReference type="EMBL" id="CDO60084.1"/>
    </source>
</evidence>
<dbReference type="Proteomes" id="UP000032160">
    <property type="component" value="Chromosome I"/>
</dbReference>
<dbReference type="EMBL" id="HG966617">
    <property type="protein sequence ID" value="CDO60084.1"/>
    <property type="molecule type" value="Genomic_DNA"/>
</dbReference>
<gene>
    <name evidence="2" type="ORF">BN1012_Phect1871</name>
</gene>
<keyword evidence="1" id="KW-0812">Transmembrane</keyword>
<evidence type="ECO:0000256" key="1">
    <source>
        <dbReference type="SAM" id="Phobius"/>
    </source>
</evidence>